<evidence type="ECO:0000256" key="11">
    <source>
        <dbReference type="ARBA" id="ARBA00023159"/>
    </source>
</evidence>
<dbReference type="SUPFAM" id="SSF48150">
    <property type="entry name" value="DNA-glycosylase"/>
    <property type="match status" value="1"/>
</dbReference>
<keyword evidence="11" id="KW-0010">Activator</keyword>
<evidence type="ECO:0000256" key="1">
    <source>
        <dbReference type="ARBA" id="ARBA00000086"/>
    </source>
</evidence>
<dbReference type="InterPro" id="IPR035451">
    <property type="entry name" value="Ada-like_dom_sf"/>
</dbReference>
<evidence type="ECO:0000313" key="15">
    <source>
        <dbReference type="Proteomes" id="UP000234498"/>
    </source>
</evidence>
<dbReference type="SMART" id="SM00478">
    <property type="entry name" value="ENDO3c"/>
    <property type="match status" value="1"/>
</dbReference>
<dbReference type="SMART" id="SM00342">
    <property type="entry name" value="HTH_ARAC"/>
    <property type="match status" value="1"/>
</dbReference>
<dbReference type="PROSITE" id="PS00041">
    <property type="entry name" value="HTH_ARAC_FAMILY_1"/>
    <property type="match status" value="1"/>
</dbReference>
<dbReference type="InterPro" id="IPR011257">
    <property type="entry name" value="DNA_glycosylase"/>
</dbReference>
<comment type="catalytic activity">
    <reaction evidence="1">
        <text>Hydrolysis of alkylated DNA, releasing 3-methyladenine, 3-methylguanine, 7-methylguanine and 7-methyladenine.</text>
        <dbReference type="EC" id="3.2.2.21"/>
    </reaction>
</comment>
<evidence type="ECO:0000256" key="13">
    <source>
        <dbReference type="ARBA" id="ARBA00023204"/>
    </source>
</evidence>
<keyword evidence="12" id="KW-0804">Transcription</keyword>
<organism evidence="14 15">
    <name type="scientific">Brevibacterium linens</name>
    <dbReference type="NCBI Taxonomy" id="1703"/>
    <lineage>
        <taxon>Bacteria</taxon>
        <taxon>Bacillati</taxon>
        <taxon>Actinomycetota</taxon>
        <taxon>Actinomycetes</taxon>
        <taxon>Micrococcales</taxon>
        <taxon>Brevibacteriaceae</taxon>
        <taxon>Brevibacterium</taxon>
    </lineage>
</organism>
<evidence type="ECO:0000313" key="14">
    <source>
        <dbReference type="EMBL" id="SMX66137.1"/>
    </source>
</evidence>
<dbReference type="GO" id="GO:0008270">
    <property type="term" value="F:zinc ion binding"/>
    <property type="evidence" value="ECO:0007669"/>
    <property type="project" value="InterPro"/>
</dbReference>
<keyword evidence="13" id="KW-0234">DNA repair</keyword>
<sequence length="487" mass="52899">MFTSDQCYQAVTSRDRRFDGMFFTAVRTTGIFCRPSCPAKTPKRENVDFFVTAAAAADAGFRACRRCRPDASPNSPQWDTRGDIVARAVRLIRDGAVDRGGVETLAAELGYSTRQLGRLIHAELGAGPLALARTERVRTARTLIEVTSMPMSDIAFAAGFSSIRQFNDTFREMYSISPRQLRSPGTDQPVADELNLRLAYRPPSDFSHLLEYFAVRAVPGIETVADGAYTRSLRLPHGPAVITVRQGAGDFVDCRLRLADTRDLGSAVARTRRTFDLDADPAAVAETLRSAGLARLVDDWPGIRSPGHSDPVELALRTVLGQQISLAAASTHLGRLVAGAREPLPPELVVNGVDRLFPTAEAIAAVPASDWALPESRIRTIAALSSALADGSVDLGAGADRDEASRNLLALPGIGPWSNGYIRMRALGDPDVFVDSDLGVKKAIAELNETSAFIGDWKELSKNSSPWRSYLTHLLWAHHARRVERTP</sequence>
<keyword evidence="4" id="KW-0489">Methyltransferase</keyword>
<dbReference type="Gene3D" id="3.30.310.20">
    <property type="entry name" value="DNA-3-methyladenine glycosylase AlkA, N-terminal domain"/>
    <property type="match status" value="1"/>
</dbReference>
<keyword evidence="6" id="KW-0479">Metal-binding</keyword>
<dbReference type="GO" id="GO:0008725">
    <property type="term" value="F:DNA-3-methyladenine glycosylase activity"/>
    <property type="evidence" value="ECO:0007669"/>
    <property type="project" value="TreeGrafter"/>
</dbReference>
<dbReference type="GO" id="GO:0032131">
    <property type="term" value="F:alkylated DNA binding"/>
    <property type="evidence" value="ECO:0007669"/>
    <property type="project" value="TreeGrafter"/>
</dbReference>
<dbReference type="InterPro" id="IPR037046">
    <property type="entry name" value="AlkA_N_sf"/>
</dbReference>
<dbReference type="Gene3D" id="3.40.10.10">
    <property type="entry name" value="DNA Methylphosphotriester Repair Domain"/>
    <property type="match status" value="1"/>
</dbReference>
<evidence type="ECO:0000256" key="6">
    <source>
        <dbReference type="ARBA" id="ARBA00022723"/>
    </source>
</evidence>
<dbReference type="EMBL" id="FXZA01000001">
    <property type="protein sequence ID" value="SMX66137.1"/>
    <property type="molecule type" value="Genomic_DNA"/>
</dbReference>
<gene>
    <name evidence="14" type="ORF">BLIN101_00512</name>
</gene>
<evidence type="ECO:0000256" key="5">
    <source>
        <dbReference type="ARBA" id="ARBA00022679"/>
    </source>
</evidence>
<evidence type="ECO:0000256" key="10">
    <source>
        <dbReference type="ARBA" id="ARBA00023125"/>
    </source>
</evidence>
<keyword evidence="7" id="KW-0227">DNA damage</keyword>
<dbReference type="GO" id="GO:0043916">
    <property type="term" value="F:DNA-7-methylguanine glycosylase activity"/>
    <property type="evidence" value="ECO:0007669"/>
    <property type="project" value="TreeGrafter"/>
</dbReference>
<proteinExistence type="predicted"/>
<dbReference type="Gene3D" id="1.10.340.30">
    <property type="entry name" value="Hypothetical protein, domain 2"/>
    <property type="match status" value="1"/>
</dbReference>
<dbReference type="InterPro" id="IPR018062">
    <property type="entry name" value="HTH_AraC-typ_CS"/>
</dbReference>
<dbReference type="GO" id="GO:0043565">
    <property type="term" value="F:sequence-specific DNA binding"/>
    <property type="evidence" value="ECO:0007669"/>
    <property type="project" value="InterPro"/>
</dbReference>
<evidence type="ECO:0000256" key="8">
    <source>
        <dbReference type="ARBA" id="ARBA00022833"/>
    </source>
</evidence>
<dbReference type="EC" id="3.2.2.21" evidence="3"/>
<dbReference type="RefSeq" id="WP_101593597.1">
    <property type="nucleotide sequence ID" value="NZ_CP026734.1"/>
</dbReference>
<dbReference type="Pfam" id="PF12833">
    <property type="entry name" value="HTH_18"/>
    <property type="match status" value="1"/>
</dbReference>
<dbReference type="PANTHER" id="PTHR43003:SF13">
    <property type="entry name" value="DNA-3-METHYLADENINE GLYCOSYLASE 2"/>
    <property type="match status" value="1"/>
</dbReference>
<dbReference type="SUPFAM" id="SSF55945">
    <property type="entry name" value="TATA-box binding protein-like"/>
    <property type="match status" value="1"/>
</dbReference>
<dbReference type="GO" id="GO:0003700">
    <property type="term" value="F:DNA-binding transcription factor activity"/>
    <property type="evidence" value="ECO:0007669"/>
    <property type="project" value="InterPro"/>
</dbReference>
<keyword evidence="10" id="KW-0238">DNA-binding</keyword>
<dbReference type="AlphaFoldDB" id="A0A2H1HTA2"/>
<dbReference type="SUPFAM" id="SSF46689">
    <property type="entry name" value="Homeodomain-like"/>
    <property type="match status" value="1"/>
</dbReference>
<dbReference type="GO" id="GO:0006285">
    <property type="term" value="P:base-excision repair, AP site formation"/>
    <property type="evidence" value="ECO:0007669"/>
    <property type="project" value="TreeGrafter"/>
</dbReference>
<dbReference type="GO" id="GO:0008168">
    <property type="term" value="F:methyltransferase activity"/>
    <property type="evidence" value="ECO:0007669"/>
    <property type="project" value="UniProtKB-KW"/>
</dbReference>
<dbReference type="GO" id="GO:0032259">
    <property type="term" value="P:methylation"/>
    <property type="evidence" value="ECO:0007669"/>
    <property type="project" value="UniProtKB-KW"/>
</dbReference>
<evidence type="ECO:0000256" key="12">
    <source>
        <dbReference type="ARBA" id="ARBA00023163"/>
    </source>
</evidence>
<dbReference type="PANTHER" id="PTHR43003">
    <property type="entry name" value="DNA-3-METHYLADENINE GLYCOSYLASE"/>
    <property type="match status" value="1"/>
</dbReference>
<keyword evidence="14" id="KW-0378">Hydrolase</keyword>
<dbReference type="InterPro" id="IPR023170">
    <property type="entry name" value="HhH_base_excis_C"/>
</dbReference>
<dbReference type="FunFam" id="3.40.10.10:FF:000001">
    <property type="entry name" value="DNA-3-methyladenine glycosylase 2"/>
    <property type="match status" value="1"/>
</dbReference>
<reference evidence="14 15" key="1">
    <citation type="submission" date="2017-03" db="EMBL/GenBank/DDBJ databases">
        <authorList>
            <person name="Afonso C.L."/>
            <person name="Miller P.J."/>
            <person name="Scott M.A."/>
            <person name="Spackman E."/>
            <person name="Goraichik I."/>
            <person name="Dimitrov K.M."/>
            <person name="Suarez D.L."/>
            <person name="Swayne D.E."/>
        </authorList>
    </citation>
    <scope>NUCLEOTIDE SEQUENCE [LARGE SCALE GENOMIC DNA]</scope>
    <source>
        <strain evidence="14 15">Mu101</strain>
    </source>
</reference>
<evidence type="ECO:0000256" key="3">
    <source>
        <dbReference type="ARBA" id="ARBA00012000"/>
    </source>
</evidence>
<dbReference type="InterPro" id="IPR018060">
    <property type="entry name" value="HTH_AraC"/>
</dbReference>
<dbReference type="InterPro" id="IPR004026">
    <property type="entry name" value="Ada_DNA_repair_Zn-bd"/>
</dbReference>
<dbReference type="GO" id="GO:0005737">
    <property type="term" value="C:cytoplasm"/>
    <property type="evidence" value="ECO:0007669"/>
    <property type="project" value="TreeGrafter"/>
</dbReference>
<dbReference type="Pfam" id="PF06029">
    <property type="entry name" value="AlkA_N"/>
    <property type="match status" value="1"/>
</dbReference>
<dbReference type="Gene3D" id="1.10.10.60">
    <property type="entry name" value="Homeodomain-like"/>
    <property type="match status" value="1"/>
</dbReference>
<comment type="cofactor">
    <cofactor evidence="2">
        <name>Zn(2+)</name>
        <dbReference type="ChEBI" id="CHEBI:29105"/>
    </cofactor>
</comment>
<dbReference type="SUPFAM" id="SSF57884">
    <property type="entry name" value="Ada DNA repair protein, N-terminal domain (N-Ada 10)"/>
    <property type="match status" value="1"/>
</dbReference>
<keyword evidence="14" id="KW-0326">Glycosidase</keyword>
<name>A0A2H1HTA2_BRELN</name>
<dbReference type="CDD" id="cd00056">
    <property type="entry name" value="ENDO3c"/>
    <property type="match status" value="1"/>
</dbReference>
<keyword evidence="8" id="KW-0862">Zinc</keyword>
<dbReference type="GeneID" id="303221305"/>
<evidence type="ECO:0000256" key="7">
    <source>
        <dbReference type="ARBA" id="ARBA00022763"/>
    </source>
</evidence>
<evidence type="ECO:0000256" key="4">
    <source>
        <dbReference type="ARBA" id="ARBA00022603"/>
    </source>
</evidence>
<evidence type="ECO:0000256" key="2">
    <source>
        <dbReference type="ARBA" id="ARBA00001947"/>
    </source>
</evidence>
<keyword evidence="5" id="KW-0808">Transferase</keyword>
<evidence type="ECO:0000256" key="9">
    <source>
        <dbReference type="ARBA" id="ARBA00023015"/>
    </source>
</evidence>
<dbReference type="InterPro" id="IPR010316">
    <property type="entry name" value="AlkA_N"/>
</dbReference>
<dbReference type="GO" id="GO:0006307">
    <property type="term" value="P:DNA alkylation repair"/>
    <property type="evidence" value="ECO:0007669"/>
    <property type="project" value="TreeGrafter"/>
</dbReference>
<dbReference type="Gene3D" id="1.10.1670.10">
    <property type="entry name" value="Helix-hairpin-Helix base-excision DNA repair enzymes (C-terminal)"/>
    <property type="match status" value="1"/>
</dbReference>
<dbReference type="PROSITE" id="PS01124">
    <property type="entry name" value="HTH_ARAC_FAMILY_2"/>
    <property type="match status" value="1"/>
</dbReference>
<dbReference type="OrthoDB" id="9811249at2"/>
<dbReference type="Proteomes" id="UP000234498">
    <property type="component" value="Unassembled WGS sequence"/>
</dbReference>
<keyword evidence="9" id="KW-0805">Transcription regulation</keyword>
<dbReference type="Pfam" id="PF02805">
    <property type="entry name" value="Ada_Zn_binding"/>
    <property type="match status" value="1"/>
</dbReference>
<dbReference type="SMART" id="SM01009">
    <property type="entry name" value="AlkA_N"/>
    <property type="match status" value="1"/>
</dbReference>
<accession>A0A2H1HTA2</accession>
<dbReference type="InterPro" id="IPR051912">
    <property type="entry name" value="Alkylbase_DNA_Glycosylase/TA"/>
</dbReference>
<dbReference type="InterPro" id="IPR009057">
    <property type="entry name" value="Homeodomain-like_sf"/>
</dbReference>
<protein>
    <recommendedName>
        <fullName evidence="3">DNA-3-methyladenine glycosylase II</fullName>
        <ecNumber evidence="3">3.2.2.21</ecNumber>
    </recommendedName>
</protein>
<dbReference type="GO" id="GO:0032993">
    <property type="term" value="C:protein-DNA complex"/>
    <property type="evidence" value="ECO:0007669"/>
    <property type="project" value="TreeGrafter"/>
</dbReference>
<dbReference type="InterPro" id="IPR003265">
    <property type="entry name" value="HhH-GPD_domain"/>
</dbReference>